<dbReference type="AlphaFoldDB" id="A0A6H5J1L0"/>
<feature type="domain" description="C2H2-type" evidence="3">
    <location>
        <begin position="229"/>
        <end position="257"/>
    </location>
</feature>
<dbReference type="Proteomes" id="UP000479190">
    <property type="component" value="Unassembled WGS sequence"/>
</dbReference>
<feature type="region of interest" description="Disordered" evidence="2">
    <location>
        <begin position="106"/>
        <end position="152"/>
    </location>
</feature>
<dbReference type="Gene3D" id="3.30.160.60">
    <property type="entry name" value="Classic Zinc Finger"/>
    <property type="match status" value="1"/>
</dbReference>
<evidence type="ECO:0000256" key="2">
    <source>
        <dbReference type="SAM" id="MobiDB-lite"/>
    </source>
</evidence>
<evidence type="ECO:0000259" key="3">
    <source>
        <dbReference type="PROSITE" id="PS50157"/>
    </source>
</evidence>
<sequence length="453" mass="52473">MNNNSKEFMIPYHLQKQRIDTWQAWFEKYSSTRPRIVLYTHPGDAVFLLAHLSRRRIHDQGDQSRISHDQEFENDRIEVCSRACQHNDSLFLRCLLDNFVHEQVRRATPDAEDTPRPGERAAATAAPAAQQRQQSAQQRRGHRPQQSAAPRAHQDLGLVSEQRDPQHQVQQQRRWQQSRAHALEVLADVRAVRQRPDPEPARLRRRRRRRWLVAFQEYTFEVHNRNKPFECDVCHQSYSRKENLKGHIKAVHLRSKPFECGKWHEPIGQRQEAQSSQQLREPSDRRHTLAEGIAARRGRREAARHEDGQAQHKSSGEANPHGDEGRQDPGHHRGRLHTLLAALLHHVPGAGLLPQLHPSHRIQRALLAGLLQLGHQSLHLRPVQQGLSLRLQEDHLQLRVQAEGQHAEARQRRQPARHETSSPLNGINPIEVESNRNLYMCASKEPFISGFYI</sequence>
<proteinExistence type="predicted"/>
<protein>
    <recommendedName>
        <fullName evidence="3">C2H2-type domain-containing protein</fullName>
    </recommendedName>
</protein>
<feature type="compositionally biased region" description="Basic and acidic residues" evidence="2">
    <location>
        <begin position="405"/>
        <end position="420"/>
    </location>
</feature>
<feature type="region of interest" description="Disordered" evidence="2">
    <location>
        <begin position="402"/>
        <end position="428"/>
    </location>
</feature>
<feature type="region of interest" description="Disordered" evidence="2">
    <location>
        <begin position="293"/>
        <end position="332"/>
    </location>
</feature>
<feature type="compositionally biased region" description="Basic and acidic residues" evidence="2">
    <location>
        <begin position="320"/>
        <end position="331"/>
    </location>
</feature>
<dbReference type="SUPFAM" id="SSF57667">
    <property type="entry name" value="beta-beta-alpha zinc fingers"/>
    <property type="match status" value="1"/>
</dbReference>
<dbReference type="PROSITE" id="PS00028">
    <property type="entry name" value="ZINC_FINGER_C2H2_1"/>
    <property type="match status" value="1"/>
</dbReference>
<keyword evidence="1" id="KW-0862">Zinc</keyword>
<dbReference type="PROSITE" id="PS50157">
    <property type="entry name" value="ZINC_FINGER_C2H2_2"/>
    <property type="match status" value="1"/>
</dbReference>
<gene>
    <name evidence="4" type="ORF">TBRA_LOCUS15586</name>
</gene>
<feature type="compositionally biased region" description="Basic and acidic residues" evidence="2">
    <location>
        <begin position="300"/>
        <end position="310"/>
    </location>
</feature>
<name>A0A6H5J1L0_9HYME</name>
<keyword evidence="1" id="KW-0863">Zinc-finger</keyword>
<dbReference type="OrthoDB" id="30289at2759"/>
<dbReference type="GO" id="GO:0008270">
    <property type="term" value="F:zinc ion binding"/>
    <property type="evidence" value="ECO:0007669"/>
    <property type="project" value="UniProtKB-KW"/>
</dbReference>
<evidence type="ECO:0000313" key="4">
    <source>
        <dbReference type="EMBL" id="CAB0043998.1"/>
    </source>
</evidence>
<reference evidence="4 5" key="1">
    <citation type="submission" date="2020-02" db="EMBL/GenBank/DDBJ databases">
        <authorList>
            <person name="Ferguson B K."/>
        </authorList>
    </citation>
    <scope>NUCLEOTIDE SEQUENCE [LARGE SCALE GENOMIC DNA]</scope>
</reference>
<organism evidence="4 5">
    <name type="scientific">Trichogramma brassicae</name>
    <dbReference type="NCBI Taxonomy" id="86971"/>
    <lineage>
        <taxon>Eukaryota</taxon>
        <taxon>Metazoa</taxon>
        <taxon>Ecdysozoa</taxon>
        <taxon>Arthropoda</taxon>
        <taxon>Hexapoda</taxon>
        <taxon>Insecta</taxon>
        <taxon>Pterygota</taxon>
        <taxon>Neoptera</taxon>
        <taxon>Endopterygota</taxon>
        <taxon>Hymenoptera</taxon>
        <taxon>Apocrita</taxon>
        <taxon>Proctotrupomorpha</taxon>
        <taxon>Chalcidoidea</taxon>
        <taxon>Trichogrammatidae</taxon>
        <taxon>Trichogramma</taxon>
    </lineage>
</organism>
<dbReference type="InterPro" id="IPR036236">
    <property type="entry name" value="Znf_C2H2_sf"/>
</dbReference>
<feature type="compositionally biased region" description="Low complexity" evidence="2">
    <location>
        <begin position="120"/>
        <end position="138"/>
    </location>
</feature>
<feature type="region of interest" description="Disordered" evidence="2">
    <location>
        <begin position="268"/>
        <end position="287"/>
    </location>
</feature>
<dbReference type="InterPro" id="IPR013087">
    <property type="entry name" value="Znf_C2H2_type"/>
</dbReference>
<dbReference type="EMBL" id="CADCXV010001372">
    <property type="protein sequence ID" value="CAB0043998.1"/>
    <property type="molecule type" value="Genomic_DNA"/>
</dbReference>
<evidence type="ECO:0000313" key="5">
    <source>
        <dbReference type="Proteomes" id="UP000479190"/>
    </source>
</evidence>
<accession>A0A6H5J1L0</accession>
<feature type="compositionally biased region" description="Polar residues" evidence="2">
    <location>
        <begin position="271"/>
        <end position="280"/>
    </location>
</feature>
<feature type="compositionally biased region" description="Basic and acidic residues" evidence="2">
    <location>
        <begin position="106"/>
        <end position="119"/>
    </location>
</feature>
<evidence type="ECO:0000256" key="1">
    <source>
        <dbReference type="PROSITE-ProRule" id="PRU00042"/>
    </source>
</evidence>
<dbReference type="SMART" id="SM00355">
    <property type="entry name" value="ZnF_C2H2"/>
    <property type="match status" value="1"/>
</dbReference>
<keyword evidence="1" id="KW-0479">Metal-binding</keyword>
<keyword evidence="5" id="KW-1185">Reference proteome</keyword>